<dbReference type="Pfam" id="PF07549">
    <property type="entry name" value="Sec_GG"/>
    <property type="match status" value="1"/>
</dbReference>
<comment type="caution">
    <text evidence="12">The sequence shown here is derived from an EMBL/GenBank/DDBJ whole genome shotgun (WGS) entry which is preliminary data.</text>
</comment>
<dbReference type="Pfam" id="PF02355">
    <property type="entry name" value="SecD_SecF_C"/>
    <property type="match status" value="1"/>
</dbReference>
<evidence type="ECO:0000256" key="9">
    <source>
        <dbReference type="ARBA" id="ARBA00023136"/>
    </source>
</evidence>
<dbReference type="Proteomes" id="UP000178946">
    <property type="component" value="Unassembled WGS sequence"/>
</dbReference>
<keyword evidence="7 10" id="KW-1133">Transmembrane helix</keyword>
<feature type="transmembrane region" description="Helical" evidence="10">
    <location>
        <begin position="241"/>
        <end position="258"/>
    </location>
</feature>
<name>A0A1F8DSJ6_9BACT</name>
<evidence type="ECO:0000313" key="12">
    <source>
        <dbReference type="EMBL" id="OGM90788.1"/>
    </source>
</evidence>
<feature type="transmembrane region" description="Helical" evidence="10">
    <location>
        <begin position="125"/>
        <end position="144"/>
    </location>
</feature>
<evidence type="ECO:0000256" key="4">
    <source>
        <dbReference type="ARBA" id="ARBA00022519"/>
    </source>
</evidence>
<keyword evidence="3 10" id="KW-1003">Cell membrane</keyword>
<feature type="transmembrane region" description="Helical" evidence="10">
    <location>
        <begin position="9"/>
        <end position="30"/>
    </location>
</feature>
<keyword evidence="5 10" id="KW-0812">Transmembrane</keyword>
<evidence type="ECO:0000313" key="13">
    <source>
        <dbReference type="Proteomes" id="UP000178946"/>
    </source>
</evidence>
<feature type="transmembrane region" description="Helical" evidence="10">
    <location>
        <begin position="190"/>
        <end position="209"/>
    </location>
</feature>
<sequence>MDIIGNRKIFLTIAGLFVFASIISVSIFGFKQGIDFAGGTLWHFVIKTQGMSDADIRITFAEAKVTELVLTGDLEFGGYIARMRDISESEHQAILSALRGKFGEVEELRYEAIGPSIGRELRRNAFIALGLVIIAIALFVAFAFRKVSHPVSSWKYGIVALITLCHDVILPVGLFALLGYIYGIEIDTNFIVALLVVIAFSVNDTIVVFDRIRENLLLSRRDADFALTVNNSINQTMARSINTSLTLVFILVALYFFGPASLKYFTLTLFVGIVAGTYSSIFVASPLLVVWHRFRK</sequence>
<dbReference type="PRINTS" id="PR01755">
    <property type="entry name" value="SECFTRNLCASE"/>
</dbReference>
<dbReference type="InterPro" id="IPR005665">
    <property type="entry name" value="SecF_bac"/>
</dbReference>
<dbReference type="InterPro" id="IPR022645">
    <property type="entry name" value="SecD/SecF_bac"/>
</dbReference>
<dbReference type="NCBIfam" id="TIGR00966">
    <property type="entry name" value="transloc_SecF"/>
    <property type="match status" value="1"/>
</dbReference>
<dbReference type="GO" id="GO:0043952">
    <property type="term" value="P:protein transport by the Sec complex"/>
    <property type="evidence" value="ECO:0007669"/>
    <property type="project" value="UniProtKB-UniRule"/>
</dbReference>
<comment type="subcellular location">
    <subcellularLocation>
        <location evidence="1 10">Cell membrane</location>
        <topology evidence="1 10">Multi-pass membrane protein</topology>
    </subcellularLocation>
</comment>
<dbReference type="GO" id="GO:0065002">
    <property type="term" value="P:intracellular protein transmembrane transport"/>
    <property type="evidence" value="ECO:0007669"/>
    <property type="project" value="UniProtKB-UniRule"/>
</dbReference>
<organism evidence="12 13">
    <name type="scientific">Candidatus Wolfebacteria bacterium RIFCSPLOWO2_01_FULL_45_19</name>
    <dbReference type="NCBI Taxonomy" id="1802557"/>
    <lineage>
        <taxon>Bacteria</taxon>
        <taxon>Candidatus Wolfeibacteriota</taxon>
    </lineage>
</organism>
<keyword evidence="9 10" id="KW-0472">Membrane</keyword>
<feature type="transmembrane region" description="Helical" evidence="10">
    <location>
        <begin position="264"/>
        <end position="291"/>
    </location>
</feature>
<dbReference type="SUPFAM" id="SSF82866">
    <property type="entry name" value="Multidrug efflux transporter AcrB transmembrane domain"/>
    <property type="match status" value="1"/>
</dbReference>
<dbReference type="InterPro" id="IPR048634">
    <property type="entry name" value="SecD_SecF_C"/>
</dbReference>
<evidence type="ECO:0000256" key="10">
    <source>
        <dbReference type="HAMAP-Rule" id="MF_01464"/>
    </source>
</evidence>
<dbReference type="InterPro" id="IPR022646">
    <property type="entry name" value="SecD/SecF_CS"/>
</dbReference>
<protein>
    <recommendedName>
        <fullName evidence="10">Protein-export membrane protein SecF</fullName>
    </recommendedName>
</protein>
<dbReference type="GO" id="GO:0015450">
    <property type="term" value="F:protein-transporting ATPase activity"/>
    <property type="evidence" value="ECO:0007669"/>
    <property type="project" value="InterPro"/>
</dbReference>
<feature type="transmembrane region" description="Helical" evidence="10">
    <location>
        <begin position="156"/>
        <end position="184"/>
    </location>
</feature>
<evidence type="ECO:0000256" key="6">
    <source>
        <dbReference type="ARBA" id="ARBA00022927"/>
    </source>
</evidence>
<dbReference type="GO" id="GO:0005886">
    <property type="term" value="C:plasma membrane"/>
    <property type="evidence" value="ECO:0007669"/>
    <property type="project" value="UniProtKB-SubCell"/>
</dbReference>
<evidence type="ECO:0000256" key="5">
    <source>
        <dbReference type="ARBA" id="ARBA00022692"/>
    </source>
</evidence>
<evidence type="ECO:0000256" key="2">
    <source>
        <dbReference type="ARBA" id="ARBA00022448"/>
    </source>
</evidence>
<evidence type="ECO:0000256" key="8">
    <source>
        <dbReference type="ARBA" id="ARBA00023010"/>
    </source>
</evidence>
<dbReference type="InterPro" id="IPR022813">
    <property type="entry name" value="SecD/SecF_arch_bac"/>
</dbReference>
<evidence type="ECO:0000256" key="7">
    <source>
        <dbReference type="ARBA" id="ARBA00022989"/>
    </source>
</evidence>
<evidence type="ECO:0000259" key="11">
    <source>
        <dbReference type="PROSITE" id="PS50156"/>
    </source>
</evidence>
<dbReference type="PANTHER" id="PTHR30081">
    <property type="entry name" value="PROTEIN-EXPORT MEMBRANE PROTEIN SEC"/>
    <property type="match status" value="1"/>
</dbReference>
<dbReference type="AlphaFoldDB" id="A0A1F8DSJ6"/>
<keyword evidence="4" id="KW-0997">Cell inner membrane</keyword>
<evidence type="ECO:0000256" key="1">
    <source>
        <dbReference type="ARBA" id="ARBA00004651"/>
    </source>
</evidence>
<feature type="domain" description="SSD" evidence="11">
    <location>
        <begin position="125"/>
        <end position="290"/>
    </location>
</feature>
<dbReference type="EMBL" id="MGIR01000008">
    <property type="protein sequence ID" value="OGM90788.1"/>
    <property type="molecule type" value="Genomic_DNA"/>
</dbReference>
<gene>
    <name evidence="10" type="primary">secF</name>
    <name evidence="12" type="ORF">A3A20_03180</name>
</gene>
<dbReference type="HAMAP" id="MF_01464_B">
    <property type="entry name" value="SecF_B"/>
    <property type="match status" value="1"/>
</dbReference>
<evidence type="ECO:0000256" key="3">
    <source>
        <dbReference type="ARBA" id="ARBA00022475"/>
    </source>
</evidence>
<dbReference type="Gene3D" id="1.20.1640.10">
    <property type="entry name" value="Multidrug efflux transporter AcrB transmembrane domain"/>
    <property type="match status" value="1"/>
</dbReference>
<dbReference type="InterPro" id="IPR000731">
    <property type="entry name" value="SSD"/>
</dbReference>
<keyword evidence="6 10" id="KW-0653">Protein transport</keyword>
<dbReference type="PROSITE" id="PS50156">
    <property type="entry name" value="SSD"/>
    <property type="match status" value="1"/>
</dbReference>
<comment type="function">
    <text evidence="10">Part of the Sec protein translocase complex. Interacts with the SecYEG preprotein conducting channel. SecDF uses the proton motive force (PMF) to complete protein translocation after the ATP-dependent function of SecA.</text>
</comment>
<keyword evidence="8 10" id="KW-0811">Translocation</keyword>
<keyword evidence="2 10" id="KW-0813">Transport</keyword>
<reference evidence="12 13" key="1">
    <citation type="journal article" date="2016" name="Nat. Commun.">
        <title>Thousands of microbial genomes shed light on interconnected biogeochemical processes in an aquifer system.</title>
        <authorList>
            <person name="Anantharaman K."/>
            <person name="Brown C.T."/>
            <person name="Hug L.A."/>
            <person name="Sharon I."/>
            <person name="Castelle C.J."/>
            <person name="Probst A.J."/>
            <person name="Thomas B.C."/>
            <person name="Singh A."/>
            <person name="Wilkins M.J."/>
            <person name="Karaoz U."/>
            <person name="Brodie E.L."/>
            <person name="Williams K.H."/>
            <person name="Hubbard S.S."/>
            <person name="Banfield J.F."/>
        </authorList>
    </citation>
    <scope>NUCLEOTIDE SEQUENCE [LARGE SCALE GENOMIC DNA]</scope>
</reference>
<dbReference type="GO" id="GO:0006605">
    <property type="term" value="P:protein targeting"/>
    <property type="evidence" value="ECO:0007669"/>
    <property type="project" value="UniProtKB-UniRule"/>
</dbReference>
<comment type="similarity">
    <text evidence="10">Belongs to the SecD/SecF family. SecF subfamily.</text>
</comment>
<accession>A0A1F8DSJ6</accession>
<comment type="subunit">
    <text evidence="10">Forms a complex with SecD. Part of the essential Sec protein translocation apparatus which comprises SecA, SecYEG and auxiliary proteins SecDF. Other proteins may also be involved.</text>
</comment>
<dbReference type="PANTHER" id="PTHR30081:SF8">
    <property type="entry name" value="PROTEIN TRANSLOCASE SUBUNIT SECF"/>
    <property type="match status" value="1"/>
</dbReference>
<proteinExistence type="inferred from homology"/>
<dbReference type="STRING" id="1802557.A3A20_03180"/>